<reference evidence="1 2" key="1">
    <citation type="submission" date="2018-08" db="EMBL/GenBank/DDBJ databases">
        <title>Recombination of ecologically and evolutionarily significant loci maintains genetic cohesion in the Pseudomonas syringae species complex.</title>
        <authorList>
            <person name="Dillon M."/>
            <person name="Thakur S."/>
            <person name="Almeida R.N.D."/>
            <person name="Weir B.S."/>
            <person name="Guttman D.S."/>
        </authorList>
    </citation>
    <scope>NUCLEOTIDE SEQUENCE [LARGE SCALE GENOMIC DNA]</scope>
    <source>
        <strain evidence="1 2">ICMP 14479</strain>
    </source>
</reference>
<evidence type="ECO:0000313" key="2">
    <source>
        <dbReference type="Proteomes" id="UP000280395"/>
    </source>
</evidence>
<protein>
    <submittedName>
        <fullName evidence="1">Uncharacterized protein</fullName>
    </submittedName>
</protein>
<accession>A0A3M5UCH9</accession>
<evidence type="ECO:0000313" key="1">
    <source>
        <dbReference type="EMBL" id="RMU43529.1"/>
    </source>
</evidence>
<gene>
    <name evidence="1" type="ORF">ALP29_201092</name>
</gene>
<dbReference type="EMBL" id="RBUA01001404">
    <property type="protein sequence ID" value="RMU43529.1"/>
    <property type="molecule type" value="Genomic_DNA"/>
</dbReference>
<organism evidence="1 2">
    <name type="scientific">Pseudomonas syringae pv. avii</name>
    <dbReference type="NCBI Taxonomy" id="663959"/>
    <lineage>
        <taxon>Bacteria</taxon>
        <taxon>Pseudomonadati</taxon>
        <taxon>Pseudomonadota</taxon>
        <taxon>Gammaproteobacteria</taxon>
        <taxon>Pseudomonadales</taxon>
        <taxon>Pseudomonadaceae</taxon>
        <taxon>Pseudomonas</taxon>
        <taxon>Pseudomonas syringae</taxon>
    </lineage>
</organism>
<comment type="caution">
    <text evidence="1">The sequence shown here is derived from an EMBL/GenBank/DDBJ whole genome shotgun (WGS) entry which is preliminary data.</text>
</comment>
<dbReference type="Proteomes" id="UP000280395">
    <property type="component" value="Unassembled WGS sequence"/>
</dbReference>
<dbReference type="AlphaFoldDB" id="A0A3M5UCH9"/>
<sequence length="97" mass="11242">MHKVGLNLIQALRVVDTALQLPDTHKVQPQRQQNEYSDELVDFHEAGSRSASPLAVLSAHRVHETKRRRRLRAGACLLHGCKTVLRWRRYTAIFMRM</sequence>
<name>A0A3M5UCH9_PSESX</name>
<proteinExistence type="predicted"/>